<feature type="modified residue" description="4-aspartylphosphate" evidence="4">
    <location>
        <position position="557"/>
    </location>
</feature>
<evidence type="ECO:0000256" key="6">
    <source>
        <dbReference type="SAM" id="Phobius"/>
    </source>
</evidence>
<evidence type="ECO:0000256" key="4">
    <source>
        <dbReference type="PROSITE-ProRule" id="PRU00169"/>
    </source>
</evidence>
<sequence>MPSNRFFTRMGIRPLAMRLLVYVLLFSLVISLVATGVQMIGEFERYKSDLMETQKRAAGLVSGGMSNNIWLMNFSEVANSLDDMRAVETIHYAKVVTSTGEQFTTGTHPEGRVISQTFPLVFNRSTLRAPEDVGTLTITSSIEQVYSELRGSALINLLFQSIVVMLGTLGLLLIVRFTLSRHLEAMADYAARLNLDALVDPLKLKRKPPKTPDELSELEQALNKMRLQILEDTRSLRQTTLQSQGERDEAIRANRAKNQFLANVSHELRTPLQSVLGYANLLTDTPLDQEQREYVHTLLSASESLSAIINDLLDISSVEAGKLELEKIPFDLRETLNDLVHMLGGRAREKGLALELRIDEDLPWALRGDPVRIRQVLLNLVSNAIKFTDSGHVLISIEVLGRRDEKVRLRLAVEDTGIGINPEDIPLVYEPYVQLGQRFQRQLPGAGLGLTICRQLVNLMQGSLDVESRPGEGSTFWIELTLPTAPESTSRVRPDARMVQGKRVLVADSYELSRKITLEMLSRHEVHIEAVKSAGEALTCLRLAFDNTEPFDAIILDGFLPDMDSDLLCRQIRSNPLWADMRLLILSSNPQRGDAEHFRQAGADAFLSKSLRESCLTPILNQLFEDAKKDERRFLTRFSLQATGDTEKRRELTSRRMKVLLVEDNPVNRTLTRRLLEKLGCDVMTANDGEAASSLWQWHPFDLVFMDCIMPRVDGFEATRRLRAWEASRKRRRVPVVALTASAMEEDEERCRRAGMDSFVAKPVNIEMLRAVLEQYAHGLSDGKPNPPTNETLKGDYERRMPYL</sequence>
<feature type="region of interest" description="Disordered" evidence="5">
    <location>
        <begin position="779"/>
        <end position="804"/>
    </location>
</feature>
<dbReference type="Gene3D" id="1.10.287.130">
    <property type="match status" value="1"/>
</dbReference>
<evidence type="ECO:0000256" key="5">
    <source>
        <dbReference type="SAM" id="MobiDB-lite"/>
    </source>
</evidence>
<dbReference type="SUPFAM" id="SSF55874">
    <property type="entry name" value="ATPase domain of HSP90 chaperone/DNA topoisomerase II/histidine kinase"/>
    <property type="match status" value="1"/>
</dbReference>
<evidence type="ECO:0000256" key="3">
    <source>
        <dbReference type="ARBA" id="ARBA00022553"/>
    </source>
</evidence>
<dbReference type="InterPro" id="IPR004358">
    <property type="entry name" value="Sig_transdc_His_kin-like_C"/>
</dbReference>
<dbReference type="InterPro" id="IPR036890">
    <property type="entry name" value="HATPase_C_sf"/>
</dbReference>
<keyword evidence="6" id="KW-0812">Transmembrane</keyword>
<dbReference type="InterPro" id="IPR011006">
    <property type="entry name" value="CheY-like_superfamily"/>
</dbReference>
<dbReference type="InterPro" id="IPR003594">
    <property type="entry name" value="HATPase_dom"/>
</dbReference>
<proteinExistence type="predicted"/>
<dbReference type="Pfam" id="PF00072">
    <property type="entry name" value="Response_reg"/>
    <property type="match status" value="2"/>
</dbReference>
<dbReference type="PANTHER" id="PTHR45339:SF5">
    <property type="entry name" value="HISTIDINE KINASE"/>
    <property type="match status" value="1"/>
</dbReference>
<dbReference type="Gene3D" id="6.10.340.10">
    <property type="match status" value="1"/>
</dbReference>
<dbReference type="SMART" id="SM00448">
    <property type="entry name" value="REC"/>
    <property type="match status" value="2"/>
</dbReference>
<dbReference type="InterPro" id="IPR003661">
    <property type="entry name" value="HisK_dim/P_dom"/>
</dbReference>
<feature type="transmembrane region" description="Helical" evidence="6">
    <location>
        <begin position="157"/>
        <end position="179"/>
    </location>
</feature>
<dbReference type="InterPro" id="IPR001789">
    <property type="entry name" value="Sig_transdc_resp-reg_receiver"/>
</dbReference>
<keyword evidence="3 4" id="KW-0597">Phosphoprotein</keyword>
<feature type="domain" description="Response regulatory" evidence="8">
    <location>
        <begin position="503"/>
        <end position="624"/>
    </location>
</feature>
<dbReference type="EC" id="2.7.13.3" evidence="2"/>
<feature type="modified residue" description="4-aspartylphosphate" evidence="4">
    <location>
        <position position="707"/>
    </location>
</feature>
<evidence type="ECO:0000256" key="1">
    <source>
        <dbReference type="ARBA" id="ARBA00000085"/>
    </source>
</evidence>
<evidence type="ECO:0000313" key="9">
    <source>
        <dbReference type="EMBL" id="MFC7293843.1"/>
    </source>
</evidence>
<comment type="caution">
    <text evidence="9">The sequence shown here is derived from an EMBL/GenBank/DDBJ whole genome shotgun (WGS) entry which is preliminary data.</text>
</comment>
<evidence type="ECO:0000256" key="2">
    <source>
        <dbReference type="ARBA" id="ARBA00012438"/>
    </source>
</evidence>
<dbReference type="InterPro" id="IPR005467">
    <property type="entry name" value="His_kinase_dom"/>
</dbReference>
<dbReference type="CDD" id="cd16922">
    <property type="entry name" value="HATPase_EvgS-ArcB-TorS-like"/>
    <property type="match status" value="1"/>
</dbReference>
<dbReference type="Pfam" id="PF02518">
    <property type="entry name" value="HATPase_c"/>
    <property type="match status" value="1"/>
</dbReference>
<dbReference type="PANTHER" id="PTHR45339">
    <property type="entry name" value="HYBRID SIGNAL TRANSDUCTION HISTIDINE KINASE J"/>
    <property type="match status" value="1"/>
</dbReference>
<feature type="domain" description="Response regulatory" evidence="8">
    <location>
        <begin position="658"/>
        <end position="777"/>
    </location>
</feature>
<dbReference type="RefSeq" id="WP_100687127.1">
    <property type="nucleotide sequence ID" value="NZ_NIHD01000001.1"/>
</dbReference>
<dbReference type="InterPro" id="IPR033414">
    <property type="entry name" value="Sensor_dom"/>
</dbReference>
<dbReference type="InterPro" id="IPR036097">
    <property type="entry name" value="HisK_dim/P_sf"/>
</dbReference>
<evidence type="ECO:0000259" key="8">
    <source>
        <dbReference type="PROSITE" id="PS50110"/>
    </source>
</evidence>
<reference evidence="10" key="1">
    <citation type="journal article" date="2019" name="Int. J. Syst. Evol. Microbiol.">
        <title>The Global Catalogue of Microorganisms (GCM) 10K type strain sequencing project: providing services to taxonomists for standard genome sequencing and annotation.</title>
        <authorList>
            <consortium name="The Broad Institute Genomics Platform"/>
            <consortium name="The Broad Institute Genome Sequencing Center for Infectious Disease"/>
            <person name="Wu L."/>
            <person name="Ma J."/>
        </authorList>
    </citation>
    <scope>NUCLEOTIDE SEQUENCE [LARGE SCALE GENOMIC DNA]</scope>
    <source>
        <strain evidence="10">CCUG 60559</strain>
    </source>
</reference>
<dbReference type="SMART" id="SM00387">
    <property type="entry name" value="HATPase_c"/>
    <property type="match status" value="1"/>
</dbReference>
<dbReference type="CDD" id="cd00082">
    <property type="entry name" value="HisKA"/>
    <property type="match status" value="1"/>
</dbReference>
<dbReference type="Gene3D" id="3.30.565.10">
    <property type="entry name" value="Histidine kinase-like ATPase, C-terminal domain"/>
    <property type="match status" value="1"/>
</dbReference>
<feature type="domain" description="Histidine kinase" evidence="7">
    <location>
        <begin position="263"/>
        <end position="484"/>
    </location>
</feature>
<dbReference type="Proteomes" id="UP001596506">
    <property type="component" value="Unassembled WGS sequence"/>
</dbReference>
<dbReference type="Gene3D" id="3.40.50.2300">
    <property type="match status" value="2"/>
</dbReference>
<name>A0ABW2ISA9_9GAMM</name>
<dbReference type="SUPFAM" id="SSF52172">
    <property type="entry name" value="CheY-like"/>
    <property type="match status" value="2"/>
</dbReference>
<accession>A0ABW2ISA9</accession>
<evidence type="ECO:0000259" key="7">
    <source>
        <dbReference type="PROSITE" id="PS50109"/>
    </source>
</evidence>
<comment type="catalytic activity">
    <reaction evidence="1">
        <text>ATP + protein L-histidine = ADP + protein N-phospho-L-histidine.</text>
        <dbReference type="EC" id="2.7.13.3"/>
    </reaction>
</comment>
<gene>
    <name evidence="9" type="ORF">ACFQQA_03795</name>
</gene>
<dbReference type="Pfam" id="PF17149">
    <property type="entry name" value="CHASE5"/>
    <property type="match status" value="1"/>
</dbReference>
<keyword evidence="6" id="KW-1133">Transmembrane helix</keyword>
<dbReference type="PROSITE" id="PS50109">
    <property type="entry name" value="HIS_KIN"/>
    <property type="match status" value="1"/>
</dbReference>
<dbReference type="PROSITE" id="PS50110">
    <property type="entry name" value="RESPONSE_REGULATORY"/>
    <property type="match status" value="2"/>
</dbReference>
<keyword evidence="6" id="KW-0472">Membrane</keyword>
<keyword evidence="10" id="KW-1185">Reference proteome</keyword>
<dbReference type="Pfam" id="PF00512">
    <property type="entry name" value="HisKA"/>
    <property type="match status" value="1"/>
</dbReference>
<dbReference type="CDD" id="cd17546">
    <property type="entry name" value="REC_hyHK_CKI1_RcsC-like"/>
    <property type="match status" value="2"/>
</dbReference>
<dbReference type="EMBL" id="JBHTBD010000001">
    <property type="protein sequence ID" value="MFC7293843.1"/>
    <property type="molecule type" value="Genomic_DNA"/>
</dbReference>
<dbReference type="SUPFAM" id="SSF47384">
    <property type="entry name" value="Homodimeric domain of signal transducing histidine kinase"/>
    <property type="match status" value="1"/>
</dbReference>
<feature type="transmembrane region" description="Helical" evidence="6">
    <location>
        <begin position="20"/>
        <end position="41"/>
    </location>
</feature>
<organism evidence="9 10">
    <name type="scientific">Marinobacter aromaticivorans</name>
    <dbReference type="NCBI Taxonomy" id="1494078"/>
    <lineage>
        <taxon>Bacteria</taxon>
        <taxon>Pseudomonadati</taxon>
        <taxon>Pseudomonadota</taxon>
        <taxon>Gammaproteobacteria</taxon>
        <taxon>Pseudomonadales</taxon>
        <taxon>Marinobacteraceae</taxon>
        <taxon>Marinobacter</taxon>
    </lineage>
</organism>
<evidence type="ECO:0000313" key="10">
    <source>
        <dbReference type="Proteomes" id="UP001596506"/>
    </source>
</evidence>
<dbReference type="PRINTS" id="PR00344">
    <property type="entry name" value="BCTRLSENSOR"/>
</dbReference>
<protein>
    <recommendedName>
        <fullName evidence="2">histidine kinase</fullName>
        <ecNumber evidence="2">2.7.13.3</ecNumber>
    </recommendedName>
</protein>
<feature type="compositionally biased region" description="Basic and acidic residues" evidence="5">
    <location>
        <begin position="793"/>
        <end position="804"/>
    </location>
</feature>
<dbReference type="SMART" id="SM00388">
    <property type="entry name" value="HisKA"/>
    <property type="match status" value="1"/>
</dbReference>